<reference evidence="3" key="1">
    <citation type="journal article" date="2015" name="Proc. Natl. Acad. Sci. U.S.A.">
        <title>Genome sequencing of adzuki bean (Vigna angularis) provides insight into high starch and low fat accumulation and domestication.</title>
        <authorList>
            <person name="Yang K."/>
            <person name="Tian Z."/>
            <person name="Chen C."/>
            <person name="Luo L."/>
            <person name="Zhao B."/>
            <person name="Wang Z."/>
            <person name="Yu L."/>
            <person name="Li Y."/>
            <person name="Sun Y."/>
            <person name="Li W."/>
            <person name="Chen Y."/>
            <person name="Li Y."/>
            <person name="Zhang Y."/>
            <person name="Ai D."/>
            <person name="Zhao J."/>
            <person name="Shang C."/>
            <person name="Ma Y."/>
            <person name="Wu B."/>
            <person name="Wang M."/>
            <person name="Gao L."/>
            <person name="Sun D."/>
            <person name="Zhang P."/>
            <person name="Guo F."/>
            <person name="Wang W."/>
            <person name="Li Y."/>
            <person name="Wang J."/>
            <person name="Varshney R.K."/>
            <person name="Wang J."/>
            <person name="Ling H.Q."/>
            <person name="Wan P."/>
        </authorList>
    </citation>
    <scope>NUCLEOTIDE SEQUENCE</scope>
    <source>
        <strain evidence="3">cv. Jingnong 6</strain>
    </source>
</reference>
<feature type="compositionally biased region" description="Basic residues" evidence="1">
    <location>
        <begin position="227"/>
        <end position="236"/>
    </location>
</feature>
<gene>
    <name evidence="2" type="ORF">LR48_Vigan10g261800</name>
</gene>
<evidence type="ECO:0000313" key="2">
    <source>
        <dbReference type="EMBL" id="KOM56726.1"/>
    </source>
</evidence>
<accession>A0A0L9VNS9</accession>
<feature type="region of interest" description="Disordered" evidence="1">
    <location>
        <begin position="78"/>
        <end position="134"/>
    </location>
</feature>
<dbReference type="Proteomes" id="UP000053144">
    <property type="component" value="Chromosome 10"/>
</dbReference>
<feature type="compositionally biased region" description="Basic and acidic residues" evidence="1">
    <location>
        <begin position="258"/>
        <end position="269"/>
    </location>
</feature>
<dbReference type="Gramene" id="KOM56726">
    <property type="protein sequence ID" value="KOM56726"/>
    <property type="gene ID" value="LR48_Vigan10g261800"/>
</dbReference>
<feature type="region of interest" description="Disordered" evidence="1">
    <location>
        <begin position="221"/>
        <end position="269"/>
    </location>
</feature>
<evidence type="ECO:0000256" key="1">
    <source>
        <dbReference type="SAM" id="MobiDB-lite"/>
    </source>
</evidence>
<sequence length="269" mass="29606">MWSLRRASLRLRSQRLNAGATRAPCVNLVPTTCLENECGIHQSRDISYGRFLSADTFCSTDLASLNFAVDWRGISSQAGASSTKEDDGELEGESNDESDADLSDGDEESEKLHDELELSDDETGPSKKQSPGTQTQLELFKEIVKAHGLSVDSALDKWVEQGKELGRKKIMLAMRNLRRHLGKWRTFAGVRVAVGERDTSATHVATAGRDTSLTDARCQASENVRPRGSRRARHLSSTHGRQTVPDTHRRTPAVARPTESEHSGNVRPA</sequence>
<protein>
    <submittedName>
        <fullName evidence="2">Uncharacterized protein</fullName>
    </submittedName>
</protein>
<evidence type="ECO:0000313" key="3">
    <source>
        <dbReference type="Proteomes" id="UP000053144"/>
    </source>
</evidence>
<name>A0A0L9VNS9_PHAAN</name>
<feature type="compositionally biased region" description="Acidic residues" evidence="1">
    <location>
        <begin position="86"/>
        <end position="109"/>
    </location>
</feature>
<proteinExistence type="predicted"/>
<dbReference type="EMBL" id="CM003380">
    <property type="protein sequence ID" value="KOM56726.1"/>
    <property type="molecule type" value="Genomic_DNA"/>
</dbReference>
<dbReference type="AlphaFoldDB" id="A0A0L9VNS9"/>
<organism evidence="2 3">
    <name type="scientific">Phaseolus angularis</name>
    <name type="common">Azuki bean</name>
    <name type="synonym">Vigna angularis</name>
    <dbReference type="NCBI Taxonomy" id="3914"/>
    <lineage>
        <taxon>Eukaryota</taxon>
        <taxon>Viridiplantae</taxon>
        <taxon>Streptophyta</taxon>
        <taxon>Embryophyta</taxon>
        <taxon>Tracheophyta</taxon>
        <taxon>Spermatophyta</taxon>
        <taxon>Magnoliopsida</taxon>
        <taxon>eudicotyledons</taxon>
        <taxon>Gunneridae</taxon>
        <taxon>Pentapetalae</taxon>
        <taxon>rosids</taxon>
        <taxon>fabids</taxon>
        <taxon>Fabales</taxon>
        <taxon>Fabaceae</taxon>
        <taxon>Papilionoideae</taxon>
        <taxon>50 kb inversion clade</taxon>
        <taxon>NPAAA clade</taxon>
        <taxon>indigoferoid/millettioid clade</taxon>
        <taxon>Phaseoleae</taxon>
        <taxon>Vigna</taxon>
    </lineage>
</organism>